<protein>
    <submittedName>
        <fullName evidence="1">Uncharacterized protein</fullName>
    </submittedName>
</protein>
<evidence type="ECO:0000313" key="2">
    <source>
        <dbReference type="EMBL" id="EOW82018.1"/>
    </source>
</evidence>
<keyword evidence="4" id="KW-1185">Reference proteome</keyword>
<dbReference type="EMBL" id="AJDQ01000008">
    <property type="protein sequence ID" value="EOI55439.1"/>
    <property type="molecule type" value="Genomic_DNA"/>
</dbReference>
<dbReference type="HOGENOM" id="CLU_2989677_0_0_9"/>
<dbReference type="Proteomes" id="UP000014160">
    <property type="component" value="Unassembled WGS sequence"/>
</dbReference>
<gene>
    <name evidence="2" type="ORF">I592_01319</name>
    <name evidence="1" type="ORF">UKC_02647</name>
</gene>
<name>R2XKH2_9ENTE</name>
<proteinExistence type="predicted"/>
<organism evidence="1 3">
    <name type="scientific">Enterococcus gilvus ATCC BAA-350</name>
    <dbReference type="NCBI Taxonomy" id="1158614"/>
    <lineage>
        <taxon>Bacteria</taxon>
        <taxon>Bacillati</taxon>
        <taxon>Bacillota</taxon>
        <taxon>Bacilli</taxon>
        <taxon>Lactobacillales</taxon>
        <taxon>Enterococcaceae</taxon>
        <taxon>Enterococcus</taxon>
    </lineage>
</organism>
<dbReference type="EMBL" id="ASWH01000001">
    <property type="protein sequence ID" value="EOW82018.1"/>
    <property type="molecule type" value="Genomic_DNA"/>
</dbReference>
<dbReference type="PATRIC" id="fig|1158614.3.peg.2639"/>
<dbReference type="Proteomes" id="UP000013750">
    <property type="component" value="Unassembled WGS sequence"/>
</dbReference>
<accession>R2XKH2</accession>
<evidence type="ECO:0000313" key="4">
    <source>
        <dbReference type="Proteomes" id="UP000014160"/>
    </source>
</evidence>
<evidence type="ECO:0000313" key="1">
    <source>
        <dbReference type="EMBL" id="EOI55439.1"/>
    </source>
</evidence>
<dbReference type="RefSeq" id="WP_010781020.1">
    <property type="nucleotide sequence ID" value="NZ_ASWH01000001.1"/>
</dbReference>
<dbReference type="AlphaFoldDB" id="R2XKH2"/>
<reference evidence="1 3" key="1">
    <citation type="submission" date="2013-02" db="EMBL/GenBank/DDBJ databases">
        <title>The Genome Sequence of Enterococcus gilvus ATCC BAA-350.</title>
        <authorList>
            <consortium name="The Broad Institute Genome Sequencing Platform"/>
            <consortium name="The Broad Institute Genome Sequencing Center for Infectious Disease"/>
            <person name="Earl A.M."/>
            <person name="Gilmore M.S."/>
            <person name="Lebreton F."/>
            <person name="Walker B."/>
            <person name="Young S.K."/>
            <person name="Zeng Q."/>
            <person name="Gargeya S."/>
            <person name="Fitzgerald M."/>
            <person name="Haas B."/>
            <person name="Abouelleil A."/>
            <person name="Alvarado L."/>
            <person name="Arachchi H.M."/>
            <person name="Berlin A.M."/>
            <person name="Chapman S.B."/>
            <person name="Dewar J."/>
            <person name="Goldberg J."/>
            <person name="Griggs A."/>
            <person name="Gujja S."/>
            <person name="Hansen M."/>
            <person name="Howarth C."/>
            <person name="Imamovic A."/>
            <person name="Larimer J."/>
            <person name="McCowan C."/>
            <person name="Murphy C."/>
            <person name="Neiman D."/>
            <person name="Pearson M."/>
            <person name="Priest M."/>
            <person name="Roberts A."/>
            <person name="Saif S."/>
            <person name="Shea T."/>
            <person name="Sisk P."/>
            <person name="Sykes S."/>
            <person name="Wortman J."/>
            <person name="Nusbaum C."/>
            <person name="Birren B."/>
        </authorList>
    </citation>
    <scope>NUCLEOTIDE SEQUENCE [LARGE SCALE GENOMIC DNA]</scope>
    <source>
        <strain evidence="1 3">ATCC BAA-350</strain>
    </source>
</reference>
<comment type="caution">
    <text evidence="1">The sequence shown here is derived from an EMBL/GenBank/DDBJ whole genome shotgun (WGS) entry which is preliminary data.</text>
</comment>
<sequence length="57" mass="6872">MSKRKLTEAEIDQLRIEIELKRLYYGSFVSNVLNARQAEKMAQCERDNEYKKTEFKK</sequence>
<dbReference type="OrthoDB" id="2167023at2"/>
<evidence type="ECO:0000313" key="3">
    <source>
        <dbReference type="Proteomes" id="UP000013750"/>
    </source>
</evidence>
<reference evidence="2 4" key="2">
    <citation type="submission" date="2013-03" db="EMBL/GenBank/DDBJ databases">
        <title>The Genome Sequence of Enterococcus gilvus ATCC BAA-350 (PacBio/Illumina hybrid assembly).</title>
        <authorList>
            <consortium name="The Broad Institute Genomics Platform"/>
            <consortium name="The Broad Institute Genome Sequencing Center for Infectious Disease"/>
            <person name="Earl A."/>
            <person name="Russ C."/>
            <person name="Gilmore M."/>
            <person name="Surin D."/>
            <person name="Walker B."/>
            <person name="Young S."/>
            <person name="Zeng Q."/>
            <person name="Gargeya S."/>
            <person name="Fitzgerald M."/>
            <person name="Haas B."/>
            <person name="Abouelleil A."/>
            <person name="Allen A.W."/>
            <person name="Alvarado L."/>
            <person name="Arachchi H.M."/>
            <person name="Berlin A.M."/>
            <person name="Chapman S.B."/>
            <person name="Gainer-Dewar J."/>
            <person name="Goldberg J."/>
            <person name="Griggs A."/>
            <person name="Gujja S."/>
            <person name="Hansen M."/>
            <person name="Howarth C."/>
            <person name="Imamovic A."/>
            <person name="Ireland A."/>
            <person name="Larimer J."/>
            <person name="McCowan C."/>
            <person name="Murphy C."/>
            <person name="Pearson M."/>
            <person name="Poon T.W."/>
            <person name="Priest M."/>
            <person name="Roberts A."/>
            <person name="Saif S."/>
            <person name="Shea T."/>
            <person name="Sisk P."/>
            <person name="Sykes S."/>
            <person name="Wortman J."/>
            <person name="Nusbaum C."/>
            <person name="Birren B."/>
        </authorList>
    </citation>
    <scope>NUCLEOTIDE SEQUENCE [LARGE SCALE GENOMIC DNA]</scope>
    <source>
        <strain evidence="2 4">ATCC BAA-350</strain>
    </source>
</reference>